<evidence type="ECO:0000259" key="3">
    <source>
        <dbReference type="PROSITE" id="PS50112"/>
    </source>
</evidence>
<feature type="transmembrane region" description="Helical" evidence="2">
    <location>
        <begin position="107"/>
        <end position="125"/>
    </location>
</feature>
<dbReference type="SUPFAM" id="SSF141868">
    <property type="entry name" value="EAL domain-like"/>
    <property type="match status" value="1"/>
</dbReference>
<organism evidence="7 8">
    <name type="scientific">Streptomyces cahuitamycinicus</name>
    <dbReference type="NCBI Taxonomy" id="2070367"/>
    <lineage>
        <taxon>Bacteria</taxon>
        <taxon>Bacillati</taxon>
        <taxon>Actinomycetota</taxon>
        <taxon>Actinomycetes</taxon>
        <taxon>Kitasatosporales</taxon>
        <taxon>Streptomycetaceae</taxon>
        <taxon>Streptomyces</taxon>
    </lineage>
</organism>
<dbReference type="Gene3D" id="3.30.70.270">
    <property type="match status" value="1"/>
</dbReference>
<dbReference type="Gene3D" id="3.30.450.20">
    <property type="entry name" value="PAS domain"/>
    <property type="match status" value="1"/>
</dbReference>
<keyword evidence="2" id="KW-0472">Membrane</keyword>
<dbReference type="InterPro" id="IPR000700">
    <property type="entry name" value="PAS-assoc_C"/>
</dbReference>
<evidence type="ECO:0000256" key="1">
    <source>
        <dbReference type="SAM" id="MobiDB-lite"/>
    </source>
</evidence>
<dbReference type="SUPFAM" id="SSF55073">
    <property type="entry name" value="Nucleotide cyclase"/>
    <property type="match status" value="1"/>
</dbReference>
<dbReference type="SMART" id="SM00052">
    <property type="entry name" value="EAL"/>
    <property type="match status" value="1"/>
</dbReference>
<dbReference type="NCBIfam" id="TIGR00254">
    <property type="entry name" value="GGDEF"/>
    <property type="match status" value="1"/>
</dbReference>
<feature type="domain" description="GGDEF" evidence="6">
    <location>
        <begin position="711"/>
        <end position="843"/>
    </location>
</feature>
<feature type="transmembrane region" description="Helical" evidence="2">
    <location>
        <begin position="330"/>
        <end position="348"/>
    </location>
</feature>
<evidence type="ECO:0000259" key="6">
    <source>
        <dbReference type="PROSITE" id="PS50887"/>
    </source>
</evidence>
<dbReference type="SMART" id="SM00091">
    <property type="entry name" value="PAS"/>
    <property type="match status" value="1"/>
</dbReference>
<accession>A0A2N8TR18</accession>
<feature type="domain" description="PAS" evidence="3">
    <location>
        <begin position="556"/>
        <end position="597"/>
    </location>
</feature>
<name>A0A2N8TR18_9ACTN</name>
<feature type="compositionally biased region" description="Low complexity" evidence="1">
    <location>
        <begin position="30"/>
        <end position="43"/>
    </location>
</feature>
<dbReference type="InterPro" id="IPR029787">
    <property type="entry name" value="Nucleotide_cyclase"/>
</dbReference>
<dbReference type="InterPro" id="IPR013767">
    <property type="entry name" value="PAS_fold"/>
</dbReference>
<dbReference type="Pfam" id="PF00990">
    <property type="entry name" value="GGDEF"/>
    <property type="match status" value="1"/>
</dbReference>
<dbReference type="InterPro" id="IPR043128">
    <property type="entry name" value="Rev_trsase/Diguanyl_cyclase"/>
</dbReference>
<dbReference type="CDD" id="cd01948">
    <property type="entry name" value="EAL"/>
    <property type="match status" value="1"/>
</dbReference>
<dbReference type="EMBL" id="POUC01000087">
    <property type="protein sequence ID" value="PNG21466.1"/>
    <property type="molecule type" value="Genomic_DNA"/>
</dbReference>
<evidence type="ECO:0000313" key="8">
    <source>
        <dbReference type="Proteomes" id="UP000235943"/>
    </source>
</evidence>
<dbReference type="InterPro" id="IPR000160">
    <property type="entry name" value="GGDEF_dom"/>
</dbReference>
<dbReference type="CDD" id="cd00130">
    <property type="entry name" value="PAS"/>
    <property type="match status" value="1"/>
</dbReference>
<reference evidence="7 8" key="1">
    <citation type="submission" date="2018-01" db="EMBL/GenBank/DDBJ databases">
        <title>Draft genome sequence of Streptomyces sp. 13K301.</title>
        <authorList>
            <person name="Sahin N."/>
            <person name="Saygin H."/>
            <person name="Ay H."/>
        </authorList>
    </citation>
    <scope>NUCLEOTIDE SEQUENCE [LARGE SCALE GENOMIC DNA]</scope>
    <source>
        <strain evidence="7 8">13K301</strain>
    </source>
</reference>
<dbReference type="SUPFAM" id="SSF55785">
    <property type="entry name" value="PYP-like sensor domain (PAS domain)"/>
    <property type="match status" value="1"/>
</dbReference>
<comment type="caution">
    <text evidence="7">The sequence shown here is derived from an EMBL/GenBank/DDBJ whole genome shotgun (WGS) entry which is preliminary data.</text>
</comment>
<dbReference type="GO" id="GO:0006355">
    <property type="term" value="P:regulation of DNA-templated transcription"/>
    <property type="evidence" value="ECO:0007669"/>
    <property type="project" value="InterPro"/>
</dbReference>
<protein>
    <submittedName>
        <fullName evidence="7">GGDEF domain-containing protein</fullName>
    </submittedName>
</protein>
<feature type="compositionally biased region" description="Basic residues" evidence="1">
    <location>
        <begin position="1"/>
        <end position="18"/>
    </location>
</feature>
<feature type="transmembrane region" description="Helical" evidence="2">
    <location>
        <begin position="170"/>
        <end position="187"/>
    </location>
</feature>
<feature type="region of interest" description="Disordered" evidence="1">
    <location>
        <begin position="1"/>
        <end position="64"/>
    </location>
</feature>
<keyword evidence="2" id="KW-0812">Transmembrane</keyword>
<dbReference type="InterPro" id="IPR001633">
    <property type="entry name" value="EAL_dom"/>
</dbReference>
<dbReference type="SMART" id="SM00267">
    <property type="entry name" value="GGDEF"/>
    <property type="match status" value="1"/>
</dbReference>
<feature type="domain" description="EAL" evidence="5">
    <location>
        <begin position="852"/>
        <end position="1113"/>
    </location>
</feature>
<dbReference type="PANTHER" id="PTHR44757">
    <property type="entry name" value="DIGUANYLATE CYCLASE DGCP"/>
    <property type="match status" value="1"/>
</dbReference>
<dbReference type="Pfam" id="PF00989">
    <property type="entry name" value="PAS"/>
    <property type="match status" value="1"/>
</dbReference>
<dbReference type="OrthoDB" id="23692at2"/>
<dbReference type="PROSITE" id="PS50113">
    <property type="entry name" value="PAC"/>
    <property type="match status" value="1"/>
</dbReference>
<dbReference type="CDD" id="cd01949">
    <property type="entry name" value="GGDEF"/>
    <property type="match status" value="1"/>
</dbReference>
<dbReference type="InterPro" id="IPR035919">
    <property type="entry name" value="EAL_sf"/>
</dbReference>
<feature type="domain" description="PAC" evidence="4">
    <location>
        <begin position="628"/>
        <end position="679"/>
    </location>
</feature>
<feature type="transmembrane region" description="Helical" evidence="2">
    <location>
        <begin position="132"/>
        <end position="158"/>
    </location>
</feature>
<evidence type="ECO:0000256" key="2">
    <source>
        <dbReference type="SAM" id="Phobius"/>
    </source>
</evidence>
<dbReference type="Pfam" id="PF00563">
    <property type="entry name" value="EAL"/>
    <property type="match status" value="1"/>
</dbReference>
<evidence type="ECO:0000259" key="4">
    <source>
        <dbReference type="PROSITE" id="PS50113"/>
    </source>
</evidence>
<dbReference type="AlphaFoldDB" id="A0A2N8TR18"/>
<dbReference type="Gene3D" id="3.20.20.450">
    <property type="entry name" value="EAL domain"/>
    <property type="match status" value="1"/>
</dbReference>
<dbReference type="PROSITE" id="PS50883">
    <property type="entry name" value="EAL"/>
    <property type="match status" value="1"/>
</dbReference>
<keyword evidence="8" id="KW-1185">Reference proteome</keyword>
<feature type="transmembrane region" description="Helical" evidence="2">
    <location>
        <begin position="229"/>
        <end position="250"/>
    </location>
</feature>
<evidence type="ECO:0000313" key="7">
    <source>
        <dbReference type="EMBL" id="PNG21466.1"/>
    </source>
</evidence>
<dbReference type="Proteomes" id="UP000235943">
    <property type="component" value="Unassembled WGS sequence"/>
</dbReference>
<dbReference type="PANTHER" id="PTHR44757:SF2">
    <property type="entry name" value="BIOFILM ARCHITECTURE MAINTENANCE PROTEIN MBAA"/>
    <property type="match status" value="1"/>
</dbReference>
<feature type="transmembrane region" description="Helical" evidence="2">
    <location>
        <begin position="199"/>
        <end position="217"/>
    </location>
</feature>
<dbReference type="InterPro" id="IPR052155">
    <property type="entry name" value="Biofilm_reg_signaling"/>
</dbReference>
<gene>
    <name evidence="7" type="ORF">C1J00_14650</name>
</gene>
<dbReference type="NCBIfam" id="TIGR00229">
    <property type="entry name" value="sensory_box"/>
    <property type="match status" value="1"/>
</dbReference>
<keyword evidence="2" id="KW-1133">Transmembrane helix</keyword>
<evidence type="ECO:0000259" key="5">
    <source>
        <dbReference type="PROSITE" id="PS50883"/>
    </source>
</evidence>
<sequence length="1129" mass="122882">MSRCRRRPHNGERVHRRPCSPAILIHRRSGSSPGSGPENSPSSARFHGPLRRHRCRSPSSLRPASGHLRRLVGMNARLRSQTAMAVVSSCIVSLTALYYLFPEQRLLFVTIGATGVIGIVLGVFLNHPTHRLPWLLLAAGNFAFAAGQATQIILIQLLNEEIPFPSIADGFYLAAYPLYAAGLLGFVRWRTSWRDRASLVDALTLTVGLALLSWLFLIDPYARAAGLTWVQKAFAIAYPLGDILVLAMLLRLLVGRGGKSRSLMLLTAGTVGLLTADVLYGLIQLNGTWRTGSAVELGWAVLYGAWAVAALHPSMRLLTQPLPWRAETGTGRLALLTLASLIAPAILLTEAVRGVRSNVGVIGVFSAVLFLLVLYRLAGVVATHRRAVGREKVLRNAVSSLGGAGELRDVAAAVHSAVSGLMSDGPPRSVLFTLPDSTLWVNGDHRVLRGPLAARATAAVQELIASGENRLVTLDGVGPALVDHLTVEPTRNDHALVCRLAAPGHSSDDRLIGVLIVAGQEHDLLMLRDTLVTLAAQAALAAERVTLAQEVNQRNSEVYFRTLVQNASDVILILDDDDRVRYASPSADQVLGLPDLEGTLLVDLVPPQDSRAVVETLGRIRRGEPQTGREHWRVVRADRSSIEVELRWSDLREEATVGGVVLTLRDVTEQRKLERELTHQAFHDSLTNLANRVLFQDRVNHALAQAQRDGTVVGVLFIDVDDFKVVNDIHGHGVGDELLVALSLRLQTTVRASDTAARIGGDEFALLVEGSLATEGVERFTEHVMTVFDEPFRLSVGPMSTYASIGVATTEDSIDSVELLAHADLALYSAKTAGKRQWRRYHPELQSGMAERANLQEALDSSSIETSFLVLYQPIVELASGQIAGFEALVRWPHSTRGMVLPEQFITLAEESGQIVPLGAWVLDQAAAEAVRWEGSVLRSRTADRKPPYISVNVSPRQFRDDDFYDVVRRALDLSGIEPASLVLELTESVLMYNDERILCEMNSLTELGIRIAIDDFGTGYSSLSYLREFPISILKIDKSFVDELGRSPEQYALVEGIAHLADTLGLTVIAEGVENVRQQELLISMGCELAQGYLFAEPVSAEEAGQLVLAPPLGRLAGSPVRPAEGKQ</sequence>
<dbReference type="InterPro" id="IPR035965">
    <property type="entry name" value="PAS-like_dom_sf"/>
</dbReference>
<feature type="transmembrane region" description="Helical" evidence="2">
    <location>
        <begin position="83"/>
        <end position="101"/>
    </location>
</feature>
<feature type="transmembrane region" description="Helical" evidence="2">
    <location>
        <begin position="360"/>
        <end position="382"/>
    </location>
</feature>
<dbReference type="PROSITE" id="PS50887">
    <property type="entry name" value="GGDEF"/>
    <property type="match status" value="1"/>
</dbReference>
<dbReference type="PROSITE" id="PS50112">
    <property type="entry name" value="PAS"/>
    <property type="match status" value="1"/>
</dbReference>
<proteinExistence type="predicted"/>
<dbReference type="InterPro" id="IPR000014">
    <property type="entry name" value="PAS"/>
</dbReference>
<feature type="transmembrane region" description="Helical" evidence="2">
    <location>
        <begin position="262"/>
        <end position="285"/>
    </location>
</feature>